<sequence>MKNRKKDARRVAYEAKQARKGKNVAATIFVVCLILSLLLIIFNTAML</sequence>
<reference evidence="2 3" key="1">
    <citation type="submission" date="2020-05" db="EMBL/GenBank/DDBJ databases">
        <title>Distinct polysaccharide utilization as determinants for interspecies competition between intestinal Prevotella spp.</title>
        <authorList>
            <person name="Galvez E.J.C."/>
            <person name="Iljazovic A."/>
            <person name="Strowig T."/>
        </authorList>
    </citation>
    <scope>NUCLEOTIDE SEQUENCE [LARGE SCALE GENOMIC DNA]</scope>
    <source>
        <strain evidence="2 3">PMUR</strain>
    </source>
</reference>
<name>A0ABX2AN25_9BACT</name>
<protein>
    <submittedName>
        <fullName evidence="2">Uncharacterized protein</fullName>
    </submittedName>
</protein>
<gene>
    <name evidence="2" type="ORF">HPS56_09645</name>
</gene>
<keyword evidence="3" id="KW-1185">Reference proteome</keyword>
<dbReference type="RefSeq" id="WP_172275928.1">
    <property type="nucleotide sequence ID" value="NZ_CASGMU010000013.1"/>
</dbReference>
<evidence type="ECO:0000313" key="3">
    <source>
        <dbReference type="Proteomes" id="UP000714420"/>
    </source>
</evidence>
<proteinExistence type="predicted"/>
<comment type="caution">
    <text evidence="2">The sequence shown here is derived from an EMBL/GenBank/DDBJ whole genome shotgun (WGS) entry which is preliminary data.</text>
</comment>
<keyword evidence="1" id="KW-0472">Membrane</keyword>
<keyword evidence="1" id="KW-0812">Transmembrane</keyword>
<organism evidence="2 3">
    <name type="scientific">Xylanibacter muris</name>
    <dbReference type="NCBI Taxonomy" id="2736290"/>
    <lineage>
        <taxon>Bacteria</taxon>
        <taxon>Pseudomonadati</taxon>
        <taxon>Bacteroidota</taxon>
        <taxon>Bacteroidia</taxon>
        <taxon>Bacteroidales</taxon>
        <taxon>Prevotellaceae</taxon>
        <taxon>Xylanibacter</taxon>
    </lineage>
</organism>
<accession>A0ABX2AN25</accession>
<dbReference type="Proteomes" id="UP000714420">
    <property type="component" value="Unassembled WGS sequence"/>
</dbReference>
<keyword evidence="1" id="KW-1133">Transmembrane helix</keyword>
<feature type="transmembrane region" description="Helical" evidence="1">
    <location>
        <begin position="21"/>
        <end position="42"/>
    </location>
</feature>
<dbReference type="EMBL" id="JABKKF010000009">
    <property type="protein sequence ID" value="NPD92598.1"/>
    <property type="molecule type" value="Genomic_DNA"/>
</dbReference>
<evidence type="ECO:0000256" key="1">
    <source>
        <dbReference type="SAM" id="Phobius"/>
    </source>
</evidence>
<evidence type="ECO:0000313" key="2">
    <source>
        <dbReference type="EMBL" id="NPD92598.1"/>
    </source>
</evidence>